<evidence type="ECO:0000313" key="5">
    <source>
        <dbReference type="EMBL" id="MBE1611641.1"/>
    </source>
</evidence>
<dbReference type="AlphaFoldDB" id="A0A927RP02"/>
<feature type="compositionally biased region" description="Low complexity" evidence="2">
    <location>
        <begin position="32"/>
        <end position="46"/>
    </location>
</feature>
<evidence type="ECO:0000256" key="3">
    <source>
        <dbReference type="SAM" id="SignalP"/>
    </source>
</evidence>
<dbReference type="SUPFAM" id="SSF53850">
    <property type="entry name" value="Periplasmic binding protein-like II"/>
    <property type="match status" value="1"/>
</dbReference>
<dbReference type="RefSeq" id="WP_192754819.1">
    <property type="nucleotide sequence ID" value="NZ_BAABJL010000176.1"/>
</dbReference>
<dbReference type="InterPro" id="IPR001638">
    <property type="entry name" value="Solute-binding_3/MltF_N"/>
</dbReference>
<feature type="region of interest" description="Disordered" evidence="2">
    <location>
        <begin position="27"/>
        <end position="46"/>
    </location>
</feature>
<accession>A0A927RP02</accession>
<evidence type="ECO:0000313" key="6">
    <source>
        <dbReference type="Proteomes" id="UP000638648"/>
    </source>
</evidence>
<dbReference type="PROSITE" id="PS51257">
    <property type="entry name" value="PROKAR_LIPOPROTEIN"/>
    <property type="match status" value="1"/>
</dbReference>
<dbReference type="PANTHER" id="PTHR35936">
    <property type="entry name" value="MEMBRANE-BOUND LYTIC MUREIN TRANSGLYCOSYLASE F"/>
    <property type="match status" value="1"/>
</dbReference>
<evidence type="ECO:0000259" key="4">
    <source>
        <dbReference type="SMART" id="SM00062"/>
    </source>
</evidence>
<proteinExistence type="predicted"/>
<dbReference type="CDD" id="cd01004">
    <property type="entry name" value="PBP2_MidA_like"/>
    <property type="match status" value="1"/>
</dbReference>
<feature type="signal peptide" evidence="3">
    <location>
        <begin position="1"/>
        <end position="24"/>
    </location>
</feature>
<name>A0A927RP02_9ACTN</name>
<comment type="caution">
    <text evidence="5">The sequence shown here is derived from an EMBL/GenBank/DDBJ whole genome shotgun (WGS) entry which is preliminary data.</text>
</comment>
<organism evidence="5 6">
    <name type="scientific">Actinopolymorpha pittospori</name>
    <dbReference type="NCBI Taxonomy" id="648752"/>
    <lineage>
        <taxon>Bacteria</taxon>
        <taxon>Bacillati</taxon>
        <taxon>Actinomycetota</taxon>
        <taxon>Actinomycetes</taxon>
        <taxon>Propionibacteriales</taxon>
        <taxon>Actinopolymorphaceae</taxon>
        <taxon>Actinopolymorpha</taxon>
    </lineage>
</organism>
<dbReference type="PANTHER" id="PTHR35936:SF17">
    <property type="entry name" value="ARGININE-BINDING EXTRACELLULAR PROTEIN ARTP"/>
    <property type="match status" value="1"/>
</dbReference>
<feature type="chain" id="PRO_5038822289" evidence="3">
    <location>
        <begin position="25"/>
        <end position="306"/>
    </location>
</feature>
<gene>
    <name evidence="5" type="ORF">HEB94_008489</name>
</gene>
<keyword evidence="1 3" id="KW-0732">Signal</keyword>
<keyword evidence="6" id="KW-1185">Reference proteome</keyword>
<dbReference type="SMART" id="SM00062">
    <property type="entry name" value="PBPb"/>
    <property type="match status" value="1"/>
</dbReference>
<sequence>MTRQLTRRALASCAVLVAAGATLAGCGGQNQPSATSSETPAATTSADNSLAALVPDAIRADGKIRIGTDASYAPNEFLDVDGRTVIGMDVELYDAIAGKLGLEVDWVPAQFGDIIPGVQSGKYEAGVSSFTINPEREQQALMISYFNSPIQWVTQKGNPKKVSIDNACGLRIGVQKDTVEVPDLQDRSKKCTDAGKPAITLDQYPGQDTVTSNLVTGKDDAMTADLPIAVYAVKQSQGKLELLGEPYGNAPYGIVVGKDQAKFAEAIQKATQAIIDDGGYDEILRKWGNEKGAITSEQVQVNPSTP</sequence>
<protein>
    <submittedName>
        <fullName evidence="5">Polar amino acid transport system substrate-binding protein</fullName>
    </submittedName>
</protein>
<dbReference type="Pfam" id="PF00497">
    <property type="entry name" value="SBP_bac_3"/>
    <property type="match status" value="1"/>
</dbReference>
<evidence type="ECO:0000256" key="1">
    <source>
        <dbReference type="ARBA" id="ARBA00022729"/>
    </source>
</evidence>
<evidence type="ECO:0000256" key="2">
    <source>
        <dbReference type="SAM" id="MobiDB-lite"/>
    </source>
</evidence>
<dbReference type="EMBL" id="JADBEM010000001">
    <property type="protein sequence ID" value="MBE1611641.1"/>
    <property type="molecule type" value="Genomic_DNA"/>
</dbReference>
<feature type="domain" description="Solute-binding protein family 3/N-terminal" evidence="4">
    <location>
        <begin position="63"/>
        <end position="291"/>
    </location>
</feature>
<dbReference type="Gene3D" id="3.40.190.10">
    <property type="entry name" value="Periplasmic binding protein-like II"/>
    <property type="match status" value="2"/>
</dbReference>
<reference evidence="5" key="1">
    <citation type="submission" date="2020-10" db="EMBL/GenBank/DDBJ databases">
        <title>Sequencing the genomes of 1000 actinobacteria strains.</title>
        <authorList>
            <person name="Klenk H.-P."/>
        </authorList>
    </citation>
    <scope>NUCLEOTIDE SEQUENCE</scope>
    <source>
        <strain evidence="5">DSM 45354</strain>
    </source>
</reference>
<dbReference type="Proteomes" id="UP000638648">
    <property type="component" value="Unassembled WGS sequence"/>
</dbReference>